<dbReference type="InParanoid" id="G0MQN7"/>
<dbReference type="Proteomes" id="UP000008068">
    <property type="component" value="Unassembled WGS sequence"/>
</dbReference>
<name>G0MQN7_CAEBE</name>
<organism evidence="4">
    <name type="scientific">Caenorhabditis brenneri</name>
    <name type="common">Nematode worm</name>
    <dbReference type="NCBI Taxonomy" id="135651"/>
    <lineage>
        <taxon>Eukaryota</taxon>
        <taxon>Metazoa</taxon>
        <taxon>Ecdysozoa</taxon>
        <taxon>Nematoda</taxon>
        <taxon>Chromadorea</taxon>
        <taxon>Rhabditida</taxon>
        <taxon>Rhabditina</taxon>
        <taxon>Rhabditomorpha</taxon>
        <taxon>Rhabditoidea</taxon>
        <taxon>Rhabditidae</taxon>
        <taxon>Peloderinae</taxon>
        <taxon>Caenorhabditis</taxon>
    </lineage>
</organism>
<sequence>MDQTDDQPDVAAMMAQLSNTPPEELPSKTPKRAPKAPKAPKPPKTRATSQDVKRVTRATSQDVEQEDREASPAPPLGMELLGLMSPILGGSNALQNFLMATQNDTESTHAGDNQDGQFYTLLSGLTNIYNELSSKASSLELKLRAAESENKTLKEENARLKKVFSEVRNSMDQAI</sequence>
<protein>
    <submittedName>
        <fullName evidence="3">Uncharacterized protein</fullName>
    </submittedName>
</protein>
<keyword evidence="1" id="KW-0175">Coiled coil</keyword>
<dbReference type="AlphaFoldDB" id="G0MQN7"/>
<dbReference type="EMBL" id="GL379807">
    <property type="protein sequence ID" value="EGT41526.1"/>
    <property type="molecule type" value="Genomic_DNA"/>
</dbReference>
<dbReference type="HOGENOM" id="CLU_1533922_0_0_1"/>
<gene>
    <name evidence="3" type="ORF">CAEBREN_18482</name>
</gene>
<accession>G0MQN7</accession>
<keyword evidence="4" id="KW-1185">Reference proteome</keyword>
<evidence type="ECO:0000256" key="2">
    <source>
        <dbReference type="SAM" id="MobiDB-lite"/>
    </source>
</evidence>
<feature type="region of interest" description="Disordered" evidence="2">
    <location>
        <begin position="1"/>
        <end position="79"/>
    </location>
</feature>
<feature type="coiled-coil region" evidence="1">
    <location>
        <begin position="129"/>
        <end position="170"/>
    </location>
</feature>
<evidence type="ECO:0000313" key="4">
    <source>
        <dbReference type="Proteomes" id="UP000008068"/>
    </source>
</evidence>
<evidence type="ECO:0000313" key="3">
    <source>
        <dbReference type="EMBL" id="EGT41526.1"/>
    </source>
</evidence>
<proteinExistence type="predicted"/>
<evidence type="ECO:0000256" key="1">
    <source>
        <dbReference type="SAM" id="Coils"/>
    </source>
</evidence>
<reference evidence="4" key="1">
    <citation type="submission" date="2011-07" db="EMBL/GenBank/DDBJ databases">
        <authorList>
            <consortium name="Caenorhabditis brenneri Sequencing and Analysis Consortium"/>
            <person name="Wilson R.K."/>
        </authorList>
    </citation>
    <scope>NUCLEOTIDE SEQUENCE [LARGE SCALE GENOMIC DNA]</scope>
    <source>
        <strain evidence="4">PB2801</strain>
    </source>
</reference>